<evidence type="ECO:0000313" key="2">
    <source>
        <dbReference type="Proteomes" id="UP000736787"/>
    </source>
</evidence>
<sequence>MCVPGAGNRHFIQHRQPLGDRSDLTARIVLDIFRPPSLLAA</sequence>
<dbReference type="AlphaFoldDB" id="A0A8T1EAR0"/>
<dbReference type="EMBL" id="RCMK01000073">
    <property type="protein sequence ID" value="KAG2950297.1"/>
    <property type="molecule type" value="Genomic_DNA"/>
</dbReference>
<evidence type="ECO:0000313" key="1">
    <source>
        <dbReference type="EMBL" id="KAG2950297.1"/>
    </source>
</evidence>
<protein>
    <submittedName>
        <fullName evidence="1">Uncharacterized protein</fullName>
    </submittedName>
</protein>
<accession>A0A8T1EAR0</accession>
<organism evidence="1 2">
    <name type="scientific">Phytophthora cactorum</name>
    <dbReference type="NCBI Taxonomy" id="29920"/>
    <lineage>
        <taxon>Eukaryota</taxon>
        <taxon>Sar</taxon>
        <taxon>Stramenopiles</taxon>
        <taxon>Oomycota</taxon>
        <taxon>Peronosporomycetes</taxon>
        <taxon>Peronosporales</taxon>
        <taxon>Peronosporaceae</taxon>
        <taxon>Phytophthora</taxon>
    </lineage>
</organism>
<reference evidence="1" key="1">
    <citation type="submission" date="2018-10" db="EMBL/GenBank/DDBJ databases">
        <title>Effector identification in a new, highly contiguous assembly of the strawberry crown rot pathogen Phytophthora cactorum.</title>
        <authorList>
            <person name="Armitage A.D."/>
            <person name="Nellist C.F."/>
            <person name="Bates H."/>
            <person name="Vickerstaff R.J."/>
            <person name="Harrison R.J."/>
        </authorList>
    </citation>
    <scope>NUCLEOTIDE SEQUENCE</scope>
    <source>
        <strain evidence="1">4040</strain>
    </source>
</reference>
<comment type="caution">
    <text evidence="1">The sequence shown here is derived from an EMBL/GenBank/DDBJ whole genome shotgun (WGS) entry which is preliminary data.</text>
</comment>
<name>A0A8T1EAR0_9STRA</name>
<proteinExistence type="predicted"/>
<gene>
    <name evidence="1" type="ORF">PC117_g4561</name>
</gene>
<dbReference type="Proteomes" id="UP000736787">
    <property type="component" value="Unassembled WGS sequence"/>
</dbReference>